<keyword evidence="1" id="KW-0472">Membrane</keyword>
<proteinExistence type="predicted"/>
<dbReference type="AlphaFoldDB" id="A0A1F8CU53"/>
<sequence>MKHNFHEVKLDNHMQPQLPVFEQHPVPQNISSYQFRLVGDMTIKQFFELAGGGLVSLLFYASPLPSFLKWPFIIFFVLLGAALAFLPIQERPLEQWLIAFIRSVYTPTLYYWQKPTSPRIYYQTSTPTAETLTSPKTPHAGKPDFLNHLEGAEEAILGQVQNIFKTISSQIPQSQPTPTTPVVPTIVAQNLDVAAHQPKPTTIQSSTFSAPIKAVLTGSTQTPLQQVSAPSLGQIVSEEKQSLFPQASPTPQLKPSLTVPVSSTPDISAMGYSLANAPINPITPIKTETLFPVTPTLTTPQATSAQFSPQASPPIPPTQPNIIVGQAIDSENRIISGAILEIKDLMGRSVRALRTNNAGHFLIVTPLANGVYKLFVEKEGFKFEPIQINVTGAIIPPIAIKAKSI</sequence>
<protein>
    <recommendedName>
        <fullName evidence="4">Minus agglutinin</fullName>
    </recommendedName>
</protein>
<reference evidence="2 3" key="1">
    <citation type="journal article" date="2016" name="Nat. Commun.">
        <title>Thousands of microbial genomes shed light on interconnected biogeochemical processes in an aquifer system.</title>
        <authorList>
            <person name="Anantharaman K."/>
            <person name="Brown C.T."/>
            <person name="Hug L.A."/>
            <person name="Sharon I."/>
            <person name="Castelle C.J."/>
            <person name="Probst A.J."/>
            <person name="Thomas B.C."/>
            <person name="Singh A."/>
            <person name="Wilkins M.J."/>
            <person name="Karaoz U."/>
            <person name="Brodie E.L."/>
            <person name="Williams K.H."/>
            <person name="Hubbard S.S."/>
            <person name="Banfield J.F."/>
        </authorList>
    </citation>
    <scope>NUCLEOTIDE SEQUENCE [LARGE SCALE GENOMIC DNA]</scope>
</reference>
<evidence type="ECO:0000256" key="1">
    <source>
        <dbReference type="SAM" id="Phobius"/>
    </source>
</evidence>
<dbReference type="SUPFAM" id="SSF49464">
    <property type="entry name" value="Carboxypeptidase regulatory domain-like"/>
    <property type="match status" value="1"/>
</dbReference>
<dbReference type="InterPro" id="IPR024414">
    <property type="entry name" value="Uncharacterised_PrgI"/>
</dbReference>
<evidence type="ECO:0000313" key="2">
    <source>
        <dbReference type="EMBL" id="OGM79811.1"/>
    </source>
</evidence>
<keyword evidence="1" id="KW-1133">Transmembrane helix</keyword>
<feature type="transmembrane region" description="Helical" evidence="1">
    <location>
        <begin position="70"/>
        <end position="88"/>
    </location>
</feature>
<evidence type="ECO:0008006" key="4">
    <source>
        <dbReference type="Google" id="ProtNLM"/>
    </source>
</evidence>
<dbReference type="EMBL" id="MGHY01000007">
    <property type="protein sequence ID" value="OGM79811.1"/>
    <property type="molecule type" value="Genomic_DNA"/>
</dbReference>
<evidence type="ECO:0000313" key="3">
    <source>
        <dbReference type="Proteomes" id="UP000178999"/>
    </source>
</evidence>
<accession>A0A1F8CU53</accession>
<name>A0A1F8CU53_9BACT</name>
<gene>
    <name evidence="2" type="ORF">A2382_04410</name>
</gene>
<keyword evidence="1" id="KW-0812">Transmembrane</keyword>
<dbReference type="Proteomes" id="UP000178999">
    <property type="component" value="Unassembled WGS sequence"/>
</dbReference>
<comment type="caution">
    <text evidence="2">The sequence shown here is derived from an EMBL/GenBank/DDBJ whole genome shotgun (WGS) entry which is preliminary data.</text>
</comment>
<dbReference type="Pfam" id="PF12666">
    <property type="entry name" value="PrgI"/>
    <property type="match status" value="1"/>
</dbReference>
<organism evidence="2 3">
    <name type="scientific">Candidatus Woesebacteria bacterium RIFOXYB1_FULL_38_16</name>
    <dbReference type="NCBI Taxonomy" id="1802538"/>
    <lineage>
        <taxon>Bacteria</taxon>
        <taxon>Candidatus Woeseibacteriota</taxon>
    </lineage>
</organism>
<dbReference type="InterPro" id="IPR008969">
    <property type="entry name" value="CarboxyPept-like_regulatory"/>
</dbReference>
<dbReference type="STRING" id="1802538.A2382_04410"/>